<organism evidence="1 2">
    <name type="scientific">Ciona savignyi</name>
    <name type="common">Pacific transparent sea squirt</name>
    <dbReference type="NCBI Taxonomy" id="51511"/>
    <lineage>
        <taxon>Eukaryota</taxon>
        <taxon>Metazoa</taxon>
        <taxon>Chordata</taxon>
        <taxon>Tunicata</taxon>
        <taxon>Ascidiacea</taxon>
        <taxon>Phlebobranchia</taxon>
        <taxon>Cionidae</taxon>
        <taxon>Ciona</taxon>
    </lineage>
</organism>
<evidence type="ECO:0000313" key="1">
    <source>
        <dbReference type="Ensembl" id="ENSCSAVP00000019577.1"/>
    </source>
</evidence>
<reference evidence="1" key="2">
    <citation type="submission" date="2025-08" db="UniProtKB">
        <authorList>
            <consortium name="Ensembl"/>
        </authorList>
    </citation>
    <scope>IDENTIFICATION</scope>
</reference>
<name>H2ZPR1_CIOSA</name>
<proteinExistence type="predicted"/>
<dbReference type="Ensembl" id="ENSCSAVT00000019789.1">
    <property type="protein sequence ID" value="ENSCSAVP00000019577.1"/>
    <property type="gene ID" value="ENSCSAVG00000011474.1"/>
</dbReference>
<dbReference type="HOGENOM" id="CLU_2020373_0_0_1"/>
<reference evidence="1" key="3">
    <citation type="submission" date="2025-09" db="UniProtKB">
        <authorList>
            <consortium name="Ensembl"/>
        </authorList>
    </citation>
    <scope>IDENTIFICATION</scope>
</reference>
<reference evidence="2" key="1">
    <citation type="submission" date="2003-08" db="EMBL/GenBank/DDBJ databases">
        <authorList>
            <person name="Birren B."/>
            <person name="Nusbaum C."/>
            <person name="Abebe A."/>
            <person name="Abouelleil A."/>
            <person name="Adekoya E."/>
            <person name="Ait-zahra M."/>
            <person name="Allen N."/>
            <person name="Allen T."/>
            <person name="An P."/>
            <person name="Anderson M."/>
            <person name="Anderson S."/>
            <person name="Arachchi H."/>
            <person name="Armbruster J."/>
            <person name="Bachantsang P."/>
            <person name="Baldwin J."/>
            <person name="Barry A."/>
            <person name="Bayul T."/>
            <person name="Blitshsteyn B."/>
            <person name="Bloom T."/>
            <person name="Blye J."/>
            <person name="Boguslavskiy L."/>
            <person name="Borowsky M."/>
            <person name="Boukhgalter B."/>
            <person name="Brunache A."/>
            <person name="Butler J."/>
            <person name="Calixte N."/>
            <person name="Calvo S."/>
            <person name="Camarata J."/>
            <person name="Campo K."/>
            <person name="Chang J."/>
            <person name="Cheshatsang Y."/>
            <person name="Citroen M."/>
            <person name="Collymore A."/>
            <person name="Considine T."/>
            <person name="Cook A."/>
            <person name="Cooke P."/>
            <person name="Corum B."/>
            <person name="Cuomo C."/>
            <person name="David R."/>
            <person name="Dawoe T."/>
            <person name="Degray S."/>
            <person name="Dodge S."/>
            <person name="Dooley K."/>
            <person name="Dorje P."/>
            <person name="Dorjee K."/>
            <person name="Dorris L."/>
            <person name="Duffey N."/>
            <person name="Dupes A."/>
            <person name="Elkins T."/>
            <person name="Engels R."/>
            <person name="Erickson J."/>
            <person name="Farina A."/>
            <person name="Faro S."/>
            <person name="Ferreira P."/>
            <person name="Fischer H."/>
            <person name="Fitzgerald M."/>
            <person name="Foley K."/>
            <person name="Gage D."/>
            <person name="Galagan J."/>
            <person name="Gearin G."/>
            <person name="Gnerre S."/>
            <person name="Gnirke A."/>
            <person name="Goyette A."/>
            <person name="Graham J."/>
            <person name="Grandbois E."/>
            <person name="Gyaltsen K."/>
            <person name="Hafez N."/>
            <person name="Hagopian D."/>
            <person name="Hagos B."/>
            <person name="Hall J."/>
            <person name="Hatcher B."/>
            <person name="Heller A."/>
            <person name="Higgins H."/>
            <person name="Honan T."/>
            <person name="Horn A."/>
            <person name="Houde N."/>
            <person name="Hughes L."/>
            <person name="Hulme W."/>
            <person name="Husby E."/>
            <person name="Iliev I."/>
            <person name="Jaffe D."/>
            <person name="Jones C."/>
            <person name="Kamal M."/>
            <person name="Kamat A."/>
            <person name="Kamvysselis M."/>
            <person name="Karlsson E."/>
            <person name="Kells C."/>
            <person name="Kieu A."/>
            <person name="Kisner P."/>
            <person name="Kodira C."/>
            <person name="Kulbokas E."/>
            <person name="Labutti K."/>
            <person name="Lama D."/>
            <person name="Landers T."/>
            <person name="Leger J."/>
            <person name="Levine S."/>
            <person name="Lewis D."/>
            <person name="Lewis T."/>
            <person name="Lindblad-toh K."/>
            <person name="Liu X."/>
            <person name="Lokyitsang T."/>
            <person name="Lokyitsang Y."/>
            <person name="Lucien O."/>
            <person name="Lui A."/>
            <person name="Ma L.J."/>
            <person name="Mabbitt R."/>
            <person name="Macdonald J."/>
            <person name="Maclean C."/>
            <person name="Major J."/>
            <person name="Manning J."/>
            <person name="Marabella R."/>
            <person name="Maru K."/>
            <person name="Matthews C."/>
            <person name="Mauceli E."/>
            <person name="Mccarthy M."/>
            <person name="Mcdonough S."/>
            <person name="Mcghee T."/>
            <person name="Meldrim J."/>
            <person name="Meneus L."/>
            <person name="Mesirov J."/>
            <person name="Mihalev A."/>
            <person name="Mihova T."/>
            <person name="Mikkelsen T."/>
            <person name="Mlenga V."/>
            <person name="Moru K."/>
            <person name="Mozes J."/>
            <person name="Mulrain L."/>
            <person name="Munson G."/>
            <person name="Naylor J."/>
            <person name="Newes C."/>
            <person name="Nguyen C."/>
            <person name="Nguyen N."/>
            <person name="Nguyen T."/>
            <person name="Nicol R."/>
            <person name="Nielsen C."/>
            <person name="Nizzari M."/>
            <person name="Norbu C."/>
            <person name="Norbu N."/>
            <person name="O'donnell P."/>
            <person name="Okoawo O."/>
            <person name="O'leary S."/>
            <person name="Omotosho B."/>
            <person name="O'neill K."/>
            <person name="Osman S."/>
            <person name="Parker S."/>
            <person name="Perrin D."/>
            <person name="Phunkhang P."/>
            <person name="Piqani B."/>
            <person name="Purcell S."/>
            <person name="Rachupka T."/>
            <person name="Ramasamy U."/>
            <person name="Rameau R."/>
            <person name="Ray V."/>
            <person name="Raymond C."/>
            <person name="Retta R."/>
            <person name="Richardson S."/>
            <person name="Rise C."/>
            <person name="Rodriguez J."/>
            <person name="Rogers J."/>
            <person name="Rogov P."/>
            <person name="Rutman M."/>
            <person name="Schupbach R."/>
            <person name="Seaman C."/>
            <person name="Settipalli S."/>
            <person name="Sharpe T."/>
            <person name="Sheridan J."/>
            <person name="Sherpa N."/>
            <person name="Shi J."/>
            <person name="Smirnov S."/>
            <person name="Smith C."/>
            <person name="Sougnez C."/>
            <person name="Spencer B."/>
            <person name="Stalker J."/>
            <person name="Stange-thomann N."/>
            <person name="Stavropoulos S."/>
            <person name="Stetson K."/>
            <person name="Stone C."/>
            <person name="Stone S."/>
            <person name="Stubbs M."/>
            <person name="Talamas J."/>
            <person name="Tchuinga P."/>
            <person name="Tenzing P."/>
            <person name="Tesfaye S."/>
            <person name="Theodore J."/>
            <person name="Thoulutsang Y."/>
            <person name="Topham K."/>
            <person name="Towey S."/>
            <person name="Tsamla T."/>
            <person name="Tsomo N."/>
            <person name="Vallee D."/>
            <person name="Vassiliev H."/>
            <person name="Venkataraman V."/>
            <person name="Vinson J."/>
            <person name="Vo A."/>
            <person name="Wade C."/>
            <person name="Wang S."/>
            <person name="Wangchuk T."/>
            <person name="Wangdi T."/>
            <person name="Whittaker C."/>
            <person name="Wilkinson J."/>
            <person name="Wu Y."/>
            <person name="Wyman D."/>
            <person name="Yadav S."/>
            <person name="Yang S."/>
            <person name="Yang X."/>
            <person name="Yeager S."/>
            <person name="Yee E."/>
            <person name="Young G."/>
            <person name="Zainoun J."/>
            <person name="Zembeck L."/>
            <person name="Zimmer A."/>
            <person name="Zody M."/>
            <person name="Lander E."/>
        </authorList>
    </citation>
    <scope>NUCLEOTIDE SEQUENCE [LARGE SCALE GENOMIC DNA]</scope>
</reference>
<dbReference type="AlphaFoldDB" id="H2ZPR1"/>
<accession>H2ZPR1</accession>
<dbReference type="Proteomes" id="UP000007875">
    <property type="component" value="Unassembled WGS sequence"/>
</dbReference>
<evidence type="ECO:0000313" key="2">
    <source>
        <dbReference type="Proteomes" id="UP000007875"/>
    </source>
</evidence>
<sequence>MEYCSMSIFVQGCLAMLENLKLHLTGLVQNNMPCMSVLQEQDILILLHFVVNVGLVRHFDFQVTLCAEQLENRPPCRYRDLKSSVCVLISLCDCEVLRGLIFPKHLLHVLGALLMLCYSPICR</sequence>
<keyword evidence="2" id="KW-1185">Reference proteome</keyword>
<protein>
    <submittedName>
        <fullName evidence="1">Uncharacterized protein</fullName>
    </submittedName>
</protein>